<accession>F1Z6F5</accession>
<protein>
    <submittedName>
        <fullName evidence="1">Uncharacterized protein</fullName>
    </submittedName>
</protein>
<evidence type="ECO:0000313" key="2">
    <source>
        <dbReference type="Proteomes" id="UP000004728"/>
    </source>
</evidence>
<sequence>MPLVRIGDRPVPRCRTSFRPTAGPGNVCPILLIYDKHLRHRFEAMA</sequence>
<organism evidence="1 2">
    <name type="scientific">Novosphingobium nitrogenifigens DSM 19370</name>
    <dbReference type="NCBI Taxonomy" id="983920"/>
    <lineage>
        <taxon>Bacteria</taxon>
        <taxon>Pseudomonadati</taxon>
        <taxon>Pseudomonadota</taxon>
        <taxon>Alphaproteobacteria</taxon>
        <taxon>Sphingomonadales</taxon>
        <taxon>Sphingomonadaceae</taxon>
        <taxon>Novosphingobium</taxon>
    </lineage>
</organism>
<comment type="caution">
    <text evidence="1">The sequence shown here is derived from an EMBL/GenBank/DDBJ whole genome shotgun (WGS) entry which is preliminary data.</text>
</comment>
<proteinExistence type="predicted"/>
<dbReference type="Proteomes" id="UP000004728">
    <property type="component" value="Unassembled WGS sequence"/>
</dbReference>
<reference evidence="1 2" key="1">
    <citation type="journal article" date="2012" name="J. Bacteriol.">
        <title>Draft Genome Sequence of Novosphingobium nitrogenifigens Y88T.</title>
        <authorList>
            <person name="Strabala T.J."/>
            <person name="Macdonald L."/>
            <person name="Liu V."/>
            <person name="Smit A.M."/>
        </authorList>
    </citation>
    <scope>NUCLEOTIDE SEQUENCE [LARGE SCALE GENOMIC DNA]</scope>
    <source>
        <strain evidence="1 2">DSM 19370</strain>
    </source>
</reference>
<dbReference type="EMBL" id="AEWJ01000024">
    <property type="protein sequence ID" value="EGD59937.1"/>
    <property type="molecule type" value="Genomic_DNA"/>
</dbReference>
<dbReference type="InParanoid" id="F1Z6F5"/>
<name>F1Z6F5_9SPHN</name>
<evidence type="ECO:0000313" key="1">
    <source>
        <dbReference type="EMBL" id="EGD59937.1"/>
    </source>
</evidence>
<dbReference type="HOGENOM" id="CLU_3186499_0_0_5"/>
<keyword evidence="2" id="KW-1185">Reference proteome</keyword>
<dbReference type="AlphaFoldDB" id="F1Z6F5"/>
<gene>
    <name evidence="1" type="ORF">Y88_2377</name>
</gene>